<gene>
    <name evidence="1" type="ordered locus">Ethha_2680</name>
</gene>
<dbReference type="AlphaFoldDB" id="E6U7Q0"/>
<reference evidence="1 2" key="1">
    <citation type="submission" date="2010-12" db="EMBL/GenBank/DDBJ databases">
        <title>Complete sequence of Ethanoligenens harbinense YUAN-3.</title>
        <authorList>
            <person name="Lucas S."/>
            <person name="Copeland A."/>
            <person name="Lapidus A."/>
            <person name="Cheng J.-F."/>
            <person name="Bruce D."/>
            <person name="Goodwin L."/>
            <person name="Pitluck S."/>
            <person name="Chertkov O."/>
            <person name="Misra M."/>
            <person name="Detter J.C."/>
            <person name="Han C."/>
            <person name="Tapia R."/>
            <person name="Land M."/>
            <person name="Hauser L."/>
            <person name="Jeffries C."/>
            <person name="Kyrpides N."/>
            <person name="Ivanova N."/>
            <person name="Mikhailova N."/>
            <person name="Wang A."/>
            <person name="Mouttaki H."/>
            <person name="He Z."/>
            <person name="Zhou J."/>
            <person name="Hemme C.L."/>
            <person name="Woyke T."/>
        </authorList>
    </citation>
    <scope>NUCLEOTIDE SEQUENCE [LARGE SCALE GENOMIC DNA]</scope>
    <source>
        <strain evidence="2">DSM 18485 / JCM 12961 / CGMCC 1.5033 / YUAN-3</strain>
    </source>
</reference>
<proteinExistence type="predicted"/>
<name>E6U7Q0_ETHHY</name>
<dbReference type="Proteomes" id="UP000001551">
    <property type="component" value="Chromosome"/>
</dbReference>
<dbReference type="STRING" id="663278.Ethha_2680"/>
<evidence type="ECO:0000313" key="1">
    <source>
        <dbReference type="EMBL" id="ADU28173.1"/>
    </source>
</evidence>
<organism evidence="1 2">
    <name type="scientific">Ethanoligenens harbinense (strain DSM 18485 / JCM 12961 / CGMCC 1.5033 / YUAN-3)</name>
    <dbReference type="NCBI Taxonomy" id="663278"/>
    <lineage>
        <taxon>Bacteria</taxon>
        <taxon>Bacillati</taxon>
        <taxon>Bacillota</taxon>
        <taxon>Clostridia</taxon>
        <taxon>Eubacteriales</taxon>
        <taxon>Oscillospiraceae</taxon>
        <taxon>Ethanoligenens</taxon>
    </lineage>
</organism>
<dbReference type="RefSeq" id="WP_013486516.1">
    <property type="nucleotide sequence ID" value="NC_014828.1"/>
</dbReference>
<dbReference type="Pfam" id="PF14276">
    <property type="entry name" value="DUF4363"/>
    <property type="match status" value="1"/>
</dbReference>
<protein>
    <recommendedName>
        <fullName evidence="3">DUF4363 domain-containing protein</fullName>
    </recommendedName>
</protein>
<keyword evidence="2" id="KW-1185">Reference proteome</keyword>
<evidence type="ECO:0008006" key="3">
    <source>
        <dbReference type="Google" id="ProtNLM"/>
    </source>
</evidence>
<evidence type="ECO:0000313" key="2">
    <source>
        <dbReference type="Proteomes" id="UP000001551"/>
    </source>
</evidence>
<dbReference type="EMBL" id="CP002400">
    <property type="protein sequence ID" value="ADU28173.1"/>
    <property type="molecule type" value="Genomic_DNA"/>
</dbReference>
<dbReference type="InterPro" id="IPR025373">
    <property type="entry name" value="DUF4363"/>
</dbReference>
<dbReference type="KEGG" id="eha:Ethha_2680"/>
<dbReference type="HOGENOM" id="CLU_156635_0_0_9"/>
<sequence length="127" mass="14594">MNKLKVVAIILILVIAVIAAGQYYLAVSTHSMVNAVETAQAAYHRNGDSPDTQKKMRQFFSLWQKNSRILPMMIDHREIDIVNTSVAKLPAYLENNETSEFDAECDILKMQLAHLWYVEKINWENIL</sequence>
<accession>E6U7Q0</accession>